<reference evidence="4 5" key="1">
    <citation type="submission" date="2016-01" db="EMBL/GenBank/DDBJ databases">
        <title>Annotation of Pseudomonas oryzihabitans USDA-ARS-USMARC-56511.</title>
        <authorList>
            <person name="Harhay G.P."/>
            <person name="Harhay D.M."/>
            <person name="Smith T.P.L."/>
            <person name="Bono J.L."/>
            <person name="Heaton M.P."/>
            <person name="Clawson M.L."/>
            <person name="Chitko-Mckown C.G."/>
            <person name="Capik S.F."/>
            <person name="DeDonder K.D."/>
            <person name="Apley M.D."/>
            <person name="Lubbers B.V."/>
            <person name="White B.J."/>
            <person name="Larson R.L."/>
        </authorList>
    </citation>
    <scope>NUCLEOTIDE SEQUENCE [LARGE SCALE GENOMIC DNA]</scope>
    <source>
        <strain evidence="4 5">USDA-ARS-USMARC-56511</strain>
    </source>
</reference>
<dbReference type="GO" id="GO:0046813">
    <property type="term" value="P:receptor-mediated virion attachment to host cell"/>
    <property type="evidence" value="ECO:0007669"/>
    <property type="project" value="TreeGrafter"/>
</dbReference>
<dbReference type="OrthoDB" id="129043at2"/>
<feature type="repeat" description="TPR" evidence="3">
    <location>
        <begin position="74"/>
        <end position="107"/>
    </location>
</feature>
<organism evidence="4 5">
    <name type="scientific">Pseudomonas oryzihabitans</name>
    <dbReference type="NCBI Taxonomy" id="47885"/>
    <lineage>
        <taxon>Bacteria</taxon>
        <taxon>Pseudomonadati</taxon>
        <taxon>Pseudomonadota</taxon>
        <taxon>Gammaproteobacteria</taxon>
        <taxon>Pseudomonadales</taxon>
        <taxon>Pseudomonadaceae</taxon>
        <taxon>Pseudomonas</taxon>
    </lineage>
</organism>
<dbReference type="PANTHER" id="PTHR44858:SF1">
    <property type="entry name" value="UDP-N-ACETYLGLUCOSAMINE--PEPTIDE N-ACETYLGLUCOSAMINYLTRANSFERASE SPINDLY-RELATED"/>
    <property type="match status" value="1"/>
</dbReference>
<evidence type="ECO:0000256" key="2">
    <source>
        <dbReference type="ARBA" id="ARBA00022803"/>
    </source>
</evidence>
<keyword evidence="1" id="KW-0677">Repeat</keyword>
<gene>
    <name evidence="4" type="ORF">APT59_16385</name>
</gene>
<dbReference type="PANTHER" id="PTHR44858">
    <property type="entry name" value="TETRATRICOPEPTIDE REPEAT PROTEIN 6"/>
    <property type="match status" value="1"/>
</dbReference>
<feature type="repeat" description="TPR" evidence="3">
    <location>
        <begin position="40"/>
        <end position="73"/>
    </location>
</feature>
<dbReference type="PROSITE" id="PS50005">
    <property type="entry name" value="TPR"/>
    <property type="match status" value="2"/>
</dbReference>
<dbReference type="KEGG" id="por:APT59_16385"/>
<dbReference type="Proteomes" id="UP000064137">
    <property type="component" value="Chromosome"/>
</dbReference>
<dbReference type="InterPro" id="IPR019734">
    <property type="entry name" value="TPR_rpt"/>
</dbReference>
<dbReference type="InterPro" id="IPR013360">
    <property type="entry name" value="Pilus_4_PilW"/>
</dbReference>
<dbReference type="Gene3D" id="1.25.40.10">
    <property type="entry name" value="Tetratricopeptide repeat domain"/>
    <property type="match status" value="1"/>
</dbReference>
<dbReference type="AlphaFoldDB" id="A0A0U4W785"/>
<dbReference type="EMBL" id="CP013987">
    <property type="protein sequence ID" value="ALZ85702.1"/>
    <property type="molecule type" value="Genomic_DNA"/>
</dbReference>
<dbReference type="InterPro" id="IPR050498">
    <property type="entry name" value="Ycf3"/>
</dbReference>
<dbReference type="RefSeq" id="WP_059315829.1">
    <property type="nucleotide sequence ID" value="NZ_CP013987.1"/>
</dbReference>
<dbReference type="Pfam" id="PF13414">
    <property type="entry name" value="TPR_11"/>
    <property type="match status" value="1"/>
</dbReference>
<dbReference type="NCBIfam" id="TIGR02521">
    <property type="entry name" value="type_IV_pilW"/>
    <property type="match status" value="1"/>
</dbReference>
<sequence length="256" mass="28991">MAITRFAAVALALVVGGLAGCVTEGDRNPMDTRQGRMQARDAYIQLGLGYVQQGNTEQAKVPLKKALELDSSSADAHAALGLVFQAQGETELSDQEYRLALRERPHDARILNNYGSFLYEQGRYKDAYERFTQAAEDSLYPERARVFENLGLTALRLNQVDLGKENLEKSLRLDRNQPRALFELAQLAYQTRDYVPSRNYYQAFSQLSPQDARSLLLGIRLAEVFNDRNTAASYALQLKRLYPNSPEYRQLQSEQK</sequence>
<evidence type="ECO:0000256" key="1">
    <source>
        <dbReference type="ARBA" id="ARBA00022737"/>
    </source>
</evidence>
<evidence type="ECO:0000313" key="5">
    <source>
        <dbReference type="Proteomes" id="UP000064137"/>
    </source>
</evidence>
<dbReference type="SUPFAM" id="SSF48452">
    <property type="entry name" value="TPR-like"/>
    <property type="match status" value="1"/>
</dbReference>
<dbReference type="PROSITE" id="PS51257">
    <property type="entry name" value="PROKAR_LIPOPROTEIN"/>
    <property type="match status" value="1"/>
</dbReference>
<proteinExistence type="predicted"/>
<dbReference type="SMART" id="SM00028">
    <property type="entry name" value="TPR"/>
    <property type="match status" value="5"/>
</dbReference>
<protein>
    <submittedName>
        <fullName evidence="4">Pilus assembly protein PilW</fullName>
    </submittedName>
</protein>
<accession>A0A0U4W785</accession>
<keyword evidence="2 3" id="KW-0802">TPR repeat</keyword>
<name>A0A0U4W785_9PSED</name>
<evidence type="ECO:0000256" key="3">
    <source>
        <dbReference type="PROSITE-ProRule" id="PRU00339"/>
    </source>
</evidence>
<dbReference type="GO" id="GO:0009279">
    <property type="term" value="C:cell outer membrane"/>
    <property type="evidence" value="ECO:0007669"/>
    <property type="project" value="TreeGrafter"/>
</dbReference>
<dbReference type="InterPro" id="IPR011990">
    <property type="entry name" value="TPR-like_helical_dom_sf"/>
</dbReference>
<evidence type="ECO:0000313" key="4">
    <source>
        <dbReference type="EMBL" id="ALZ85702.1"/>
    </source>
</evidence>
<dbReference type="Pfam" id="PF13432">
    <property type="entry name" value="TPR_16"/>
    <property type="match status" value="1"/>
</dbReference>